<name>A0ABZ2THY0_9RHOB</name>
<feature type="transmembrane region" description="Helical" evidence="5">
    <location>
        <begin position="243"/>
        <end position="267"/>
    </location>
</feature>
<feature type="transmembrane region" description="Helical" evidence="5">
    <location>
        <begin position="330"/>
        <end position="348"/>
    </location>
</feature>
<dbReference type="EMBL" id="CP146606">
    <property type="protein sequence ID" value="WYK18909.1"/>
    <property type="molecule type" value="Genomic_DNA"/>
</dbReference>
<keyword evidence="3 5" id="KW-1133">Transmembrane helix</keyword>
<feature type="transmembrane region" description="Helical" evidence="5">
    <location>
        <begin position="7"/>
        <end position="29"/>
    </location>
</feature>
<feature type="transmembrane region" description="Helical" evidence="5">
    <location>
        <begin position="208"/>
        <end position="231"/>
    </location>
</feature>
<feature type="transmembrane region" description="Helical" evidence="5">
    <location>
        <begin position="168"/>
        <end position="188"/>
    </location>
</feature>
<evidence type="ECO:0000256" key="1">
    <source>
        <dbReference type="ARBA" id="ARBA00004141"/>
    </source>
</evidence>
<evidence type="ECO:0000256" key="3">
    <source>
        <dbReference type="ARBA" id="ARBA00022989"/>
    </source>
</evidence>
<keyword evidence="4 5" id="KW-0472">Membrane</keyword>
<feature type="transmembrane region" description="Helical" evidence="5">
    <location>
        <begin position="35"/>
        <end position="56"/>
    </location>
</feature>
<feature type="transmembrane region" description="Helical" evidence="5">
    <location>
        <begin position="111"/>
        <end position="134"/>
    </location>
</feature>
<evidence type="ECO:0000256" key="4">
    <source>
        <dbReference type="ARBA" id="ARBA00023136"/>
    </source>
</evidence>
<dbReference type="PROSITE" id="PS51257">
    <property type="entry name" value="PROKAR_LIPOPROTEIN"/>
    <property type="match status" value="1"/>
</dbReference>
<evidence type="ECO:0000256" key="5">
    <source>
        <dbReference type="SAM" id="Phobius"/>
    </source>
</evidence>
<sequence length="436" mass="48921">MKKLDTVASNWTALIGCVCLGLGIAYRAVVPADNAVSGALFLVFCYLVPVALYELVVRKIHRSPSTGLNWEQIRAANPKRVMVKLVGFGAVIMAVIAIHAVFRIYAVERLILPLAAMQILLPLCLPIIIAYFVIIDRRMRDPHDGYHEFGLWLLRRNPNPDYSILKDFVLGWAIKGFFLPIMFAYLTLNMPGLHENTVQLAQGPVAAVLYLTTALVVVELTIVVVGYAMTVRLFDAHIRSPNGLLGAWVVTLICYEPFRALASGTIYPYRTDRDWSAVAGEYPLLMWPWMALILFAFGLWVWATAIFGLRWSNLTHRGIITNGPYAFTKHPDYVAKSLFFWLTAAPFLTAFTTWQAVTATLSLFVINAVYYGRARMEEKHLSEDPAYVEYALAMNERSVFRRLARALPFLIYKAPNAQSDDKPVGKVDAQQGLPAE</sequence>
<evidence type="ECO:0000313" key="6">
    <source>
        <dbReference type="EMBL" id="WYK18909.1"/>
    </source>
</evidence>
<keyword evidence="7" id="KW-1185">Reference proteome</keyword>
<accession>A0ABZ2THY0</accession>
<evidence type="ECO:0000256" key="2">
    <source>
        <dbReference type="ARBA" id="ARBA00022692"/>
    </source>
</evidence>
<evidence type="ECO:0000313" key="7">
    <source>
        <dbReference type="Proteomes" id="UP001281305"/>
    </source>
</evidence>
<dbReference type="Proteomes" id="UP001281305">
    <property type="component" value="Chromosome"/>
</dbReference>
<gene>
    <name evidence="6" type="ORF">RZS32_003210</name>
</gene>
<keyword evidence="2 5" id="KW-0812">Transmembrane</keyword>
<dbReference type="Pfam" id="PF04140">
    <property type="entry name" value="ICMT"/>
    <property type="match status" value="1"/>
</dbReference>
<dbReference type="Gene3D" id="1.20.120.1630">
    <property type="match status" value="1"/>
</dbReference>
<dbReference type="RefSeq" id="WP_317055591.1">
    <property type="nucleotide sequence ID" value="NZ_CP146606.1"/>
</dbReference>
<organism evidence="6 7">
    <name type="scientific">Roseovarius rhodophyticola</name>
    <dbReference type="NCBI Taxonomy" id="3080827"/>
    <lineage>
        <taxon>Bacteria</taxon>
        <taxon>Pseudomonadati</taxon>
        <taxon>Pseudomonadota</taxon>
        <taxon>Alphaproteobacteria</taxon>
        <taxon>Rhodobacterales</taxon>
        <taxon>Roseobacteraceae</taxon>
        <taxon>Roseovarius</taxon>
    </lineage>
</organism>
<dbReference type="InterPro" id="IPR007269">
    <property type="entry name" value="ICMT_MeTrfase"/>
</dbReference>
<feature type="transmembrane region" description="Helical" evidence="5">
    <location>
        <begin position="81"/>
        <end position="105"/>
    </location>
</feature>
<proteinExistence type="predicted"/>
<feature type="transmembrane region" description="Helical" evidence="5">
    <location>
        <begin position="287"/>
        <end position="309"/>
    </location>
</feature>
<comment type="subcellular location">
    <subcellularLocation>
        <location evidence="1">Membrane</location>
        <topology evidence="1">Multi-pass membrane protein</topology>
    </subcellularLocation>
</comment>
<protein>
    <submittedName>
        <fullName evidence="6">Isoprenylcysteine carboxylmethyltransferase family protein</fullName>
    </submittedName>
</protein>
<reference evidence="6 7" key="1">
    <citation type="submission" date="2024-02" db="EMBL/GenBank/DDBJ databases">
        <title>Roseovarius strain W115 nov., isolated from a marine algae.</title>
        <authorList>
            <person name="Lee M.W."/>
            <person name="Lee J.K."/>
            <person name="Kim J.M."/>
            <person name="Choi D.G."/>
            <person name="Baek J.H."/>
            <person name="Bayburt H."/>
            <person name="Jung J.J."/>
            <person name="Han D.M."/>
            <person name="Jeon C.O."/>
        </authorList>
    </citation>
    <scope>NUCLEOTIDE SEQUENCE [LARGE SCALE GENOMIC DNA]</scope>
    <source>
        <strain evidence="6 7">W115</strain>
    </source>
</reference>